<dbReference type="AlphaFoldDB" id="A0A173T4T4"/>
<sequence>MNSLEWEVFKRTGKIEHYLLLKETENSKIDLTSPTEFSEELISSEATKAIRED</sequence>
<comment type="caution">
    <text evidence="1">The sequence shown here is derived from an EMBL/GenBank/DDBJ whole genome shotgun (WGS) entry which is preliminary data.</text>
</comment>
<dbReference type="Proteomes" id="UP000487649">
    <property type="component" value="Unassembled WGS sequence"/>
</dbReference>
<gene>
    <name evidence="1" type="ORF">GMA92_02495</name>
</gene>
<evidence type="ECO:0000313" key="1">
    <source>
        <dbReference type="EMBL" id="MTK20309.1"/>
    </source>
</evidence>
<reference evidence="1 2" key="1">
    <citation type="journal article" date="2019" name="Nat. Med.">
        <title>A library of human gut bacterial isolates paired with longitudinal multiomics data enables mechanistic microbiome research.</title>
        <authorList>
            <person name="Poyet M."/>
            <person name="Groussin M."/>
            <person name="Gibbons S.M."/>
            <person name="Avila-Pacheco J."/>
            <person name="Jiang X."/>
            <person name="Kearney S.M."/>
            <person name="Perrotta A.R."/>
            <person name="Berdy B."/>
            <person name="Zhao S."/>
            <person name="Lieberman T.D."/>
            <person name="Swanson P.K."/>
            <person name="Smith M."/>
            <person name="Roesemann S."/>
            <person name="Alexander J.E."/>
            <person name="Rich S.A."/>
            <person name="Livny J."/>
            <person name="Vlamakis H."/>
            <person name="Clish C."/>
            <person name="Bullock K."/>
            <person name="Deik A."/>
            <person name="Scott J."/>
            <person name="Pierce K.A."/>
            <person name="Xavier R.J."/>
            <person name="Alm E.J."/>
        </authorList>
    </citation>
    <scope>NUCLEOTIDE SEQUENCE [LARGE SCALE GENOMIC DNA]</scope>
    <source>
        <strain evidence="1 2">BIOML-A198</strain>
    </source>
</reference>
<organism evidence="1 2">
    <name type="scientific">Turicibacter sanguinis</name>
    <dbReference type="NCBI Taxonomy" id="154288"/>
    <lineage>
        <taxon>Bacteria</taxon>
        <taxon>Bacillati</taxon>
        <taxon>Bacillota</taxon>
        <taxon>Erysipelotrichia</taxon>
        <taxon>Erysipelotrichales</taxon>
        <taxon>Turicibacteraceae</taxon>
        <taxon>Turicibacter</taxon>
    </lineage>
</organism>
<dbReference type="GeneID" id="60059154"/>
<protein>
    <submittedName>
        <fullName evidence="1">YqzL family protein</fullName>
    </submittedName>
</protein>
<dbReference type="Pfam" id="PF14006">
    <property type="entry name" value="YqzL"/>
    <property type="match status" value="1"/>
</dbReference>
<dbReference type="InterPro" id="IPR025617">
    <property type="entry name" value="YqzL"/>
</dbReference>
<dbReference type="EMBL" id="WMQE01000004">
    <property type="protein sequence ID" value="MTK20309.1"/>
    <property type="molecule type" value="Genomic_DNA"/>
</dbReference>
<proteinExistence type="predicted"/>
<name>A0A173T4T4_9FIRM</name>
<accession>A0A173T4T4</accession>
<evidence type="ECO:0000313" key="2">
    <source>
        <dbReference type="Proteomes" id="UP000487649"/>
    </source>
</evidence>
<dbReference type="OrthoDB" id="1650227at2"/>
<dbReference type="RefSeq" id="WP_006785337.1">
    <property type="nucleotide sequence ID" value="NZ_CABJBH010000001.1"/>
</dbReference>